<proteinExistence type="predicted"/>
<dbReference type="EMBL" id="CABFNP030001042">
    <property type="protein sequence ID" value="CAI6090803.1"/>
    <property type="molecule type" value="Genomic_DNA"/>
</dbReference>
<dbReference type="InterPro" id="IPR049349">
    <property type="entry name" value="DUF2264_N"/>
</dbReference>
<sequence>MPNTNWLWFRVFANLGLKKNGGKFSQDRIDNDIKHLDSFYRGDGWSNDGLEGIHRLTRCRNGLLLREFAIQFLQLLYAKLADNEDPERAVEFKKRTQIAALDLVHHYDNEDKAIPYGGSIGYRFATISF</sequence>
<organism evidence="2 3">
    <name type="scientific">Clonostachys chloroleuca</name>
    <dbReference type="NCBI Taxonomy" id="1926264"/>
    <lineage>
        <taxon>Eukaryota</taxon>
        <taxon>Fungi</taxon>
        <taxon>Dikarya</taxon>
        <taxon>Ascomycota</taxon>
        <taxon>Pezizomycotina</taxon>
        <taxon>Sordariomycetes</taxon>
        <taxon>Hypocreomycetidae</taxon>
        <taxon>Hypocreales</taxon>
        <taxon>Bionectriaceae</taxon>
        <taxon>Clonostachys</taxon>
    </lineage>
</organism>
<name>A0AA35M5F4_9HYPO</name>
<dbReference type="InterPro" id="IPR016624">
    <property type="entry name" value="UCP014753"/>
</dbReference>
<dbReference type="PANTHER" id="PTHR35339:SF4">
    <property type="entry name" value="LINALOOL DEHYDRATASE_ISOMERASE DOMAIN-CONTAINING PROTEIN"/>
    <property type="match status" value="1"/>
</dbReference>
<comment type="caution">
    <text evidence="2">The sequence shown here is derived from an EMBL/GenBank/DDBJ whole genome shotgun (WGS) entry which is preliminary data.</text>
</comment>
<gene>
    <name evidence="2" type="ORF">CCHLO57077_00010016</name>
</gene>
<feature type="domain" description="DUF2264" evidence="1">
    <location>
        <begin position="1"/>
        <end position="128"/>
    </location>
</feature>
<evidence type="ECO:0000313" key="3">
    <source>
        <dbReference type="Proteomes" id="UP001160390"/>
    </source>
</evidence>
<dbReference type="Pfam" id="PF10022">
    <property type="entry name" value="DUF2264"/>
    <property type="match status" value="1"/>
</dbReference>
<reference evidence="2" key="1">
    <citation type="submission" date="2023-01" db="EMBL/GenBank/DDBJ databases">
        <authorList>
            <person name="Piombo E."/>
        </authorList>
    </citation>
    <scope>NUCLEOTIDE SEQUENCE</scope>
</reference>
<keyword evidence="3" id="KW-1185">Reference proteome</keyword>
<dbReference type="Proteomes" id="UP001160390">
    <property type="component" value="Unassembled WGS sequence"/>
</dbReference>
<evidence type="ECO:0000259" key="1">
    <source>
        <dbReference type="Pfam" id="PF10022"/>
    </source>
</evidence>
<evidence type="ECO:0000313" key="2">
    <source>
        <dbReference type="EMBL" id="CAI6090803.1"/>
    </source>
</evidence>
<dbReference type="AlphaFoldDB" id="A0AA35M5F4"/>
<protein>
    <recommendedName>
        <fullName evidence="1">DUF2264 domain-containing protein</fullName>
    </recommendedName>
</protein>
<accession>A0AA35M5F4</accession>
<dbReference type="PANTHER" id="PTHR35339">
    <property type="entry name" value="LINALOOL DEHYDRATASE_ISOMERASE DOMAIN-CONTAINING PROTEIN"/>
    <property type="match status" value="1"/>
</dbReference>